<accession>A0A0R3KVJ5</accession>
<protein>
    <submittedName>
        <fullName evidence="1">Uncharacterized protein</fullName>
    </submittedName>
</protein>
<dbReference type="Gene3D" id="3.30.500.20">
    <property type="entry name" value="BH3703-like domains"/>
    <property type="match status" value="1"/>
</dbReference>
<dbReference type="Proteomes" id="UP000051913">
    <property type="component" value="Unassembled WGS sequence"/>
</dbReference>
<dbReference type="RefSeq" id="WP_057854401.1">
    <property type="nucleotide sequence ID" value="NZ_LLXX01000182.1"/>
</dbReference>
<evidence type="ECO:0000313" key="1">
    <source>
        <dbReference type="EMBL" id="KRQ97746.1"/>
    </source>
</evidence>
<dbReference type="STRING" id="1518501.CQ10_30110"/>
<dbReference type="SUPFAM" id="SSF160424">
    <property type="entry name" value="BH3703-like"/>
    <property type="match status" value="1"/>
</dbReference>
<name>A0A0R3KVJ5_9BRAD</name>
<dbReference type="InterPro" id="IPR006728">
    <property type="entry name" value="YezG-like"/>
</dbReference>
<dbReference type="Pfam" id="PF04634">
    <property type="entry name" value="YezG-like"/>
    <property type="match status" value="1"/>
</dbReference>
<keyword evidence="2" id="KW-1185">Reference proteome</keyword>
<dbReference type="EMBL" id="LLXX01000182">
    <property type="protein sequence ID" value="KRQ97746.1"/>
    <property type="molecule type" value="Genomic_DNA"/>
</dbReference>
<dbReference type="InterPro" id="IPR036170">
    <property type="entry name" value="YezG-like_sf"/>
</dbReference>
<organism evidence="1 2">
    <name type="scientific">Bradyrhizobium valentinum</name>
    <dbReference type="NCBI Taxonomy" id="1518501"/>
    <lineage>
        <taxon>Bacteria</taxon>
        <taxon>Pseudomonadati</taxon>
        <taxon>Pseudomonadota</taxon>
        <taxon>Alphaproteobacteria</taxon>
        <taxon>Hyphomicrobiales</taxon>
        <taxon>Nitrobacteraceae</taxon>
        <taxon>Bradyrhizobium</taxon>
    </lineage>
</organism>
<proteinExistence type="predicted"/>
<comment type="caution">
    <text evidence="1">The sequence shown here is derived from an EMBL/GenBank/DDBJ whole genome shotgun (WGS) entry which is preliminary data.</text>
</comment>
<gene>
    <name evidence="1" type="ORF">CP49_17975</name>
</gene>
<sequence length="123" mass="13815">MAELNTVEEIYDFVANALAAAVDEPWKEIRLQAEVWKTSTGFTGDFTRDPAERGVGDLDVDRLDYAVAKAIKKLQTIMTSSAHEPWNKATFRVTPDGEFFANFVYDADLSARLDEAAVRARQR</sequence>
<dbReference type="AlphaFoldDB" id="A0A0R3KVJ5"/>
<dbReference type="OrthoDB" id="8453894at2"/>
<evidence type="ECO:0000313" key="2">
    <source>
        <dbReference type="Proteomes" id="UP000051913"/>
    </source>
</evidence>
<reference evidence="1 2" key="1">
    <citation type="submission" date="2014-03" db="EMBL/GenBank/DDBJ databases">
        <title>Bradyrhizobium valentinum sp. nov., isolated from effective nodules of Lupinus mariae-josephae, a lupine endemic of basic-lime soils in Eastern Spain.</title>
        <authorList>
            <person name="Duran D."/>
            <person name="Rey L."/>
            <person name="Navarro A."/>
            <person name="Busquets A."/>
            <person name="Imperial J."/>
            <person name="Ruiz-Argueso T."/>
        </authorList>
    </citation>
    <scope>NUCLEOTIDE SEQUENCE [LARGE SCALE GENOMIC DNA]</scope>
    <source>
        <strain evidence="1 2">LmjM3</strain>
    </source>
</reference>